<evidence type="ECO:0000313" key="2">
    <source>
        <dbReference type="Proteomes" id="UP000321274"/>
    </source>
</evidence>
<dbReference type="AlphaFoldDB" id="A0AAV3WJ27"/>
<proteinExistence type="predicted"/>
<organism evidence="1 2">
    <name type="scientific">Acinetobacter johnsonii</name>
    <dbReference type="NCBI Taxonomy" id="40214"/>
    <lineage>
        <taxon>Bacteria</taxon>
        <taxon>Pseudomonadati</taxon>
        <taxon>Pseudomonadota</taxon>
        <taxon>Gammaproteobacteria</taxon>
        <taxon>Moraxellales</taxon>
        <taxon>Moraxellaceae</taxon>
        <taxon>Acinetobacter</taxon>
    </lineage>
</organism>
<protein>
    <submittedName>
        <fullName evidence="1">Uncharacterized protein</fullName>
    </submittedName>
</protein>
<dbReference type="EMBL" id="BJUJ01000114">
    <property type="protein sequence ID" value="GEK45497.1"/>
    <property type="molecule type" value="Genomic_DNA"/>
</dbReference>
<name>A0AAV3WJ27_ACIJO</name>
<evidence type="ECO:0000313" key="1">
    <source>
        <dbReference type="EMBL" id="GEK45497.1"/>
    </source>
</evidence>
<gene>
    <name evidence="1" type="ORF">AJO04nite_27550</name>
</gene>
<comment type="caution">
    <text evidence="1">The sequence shown here is derived from an EMBL/GenBank/DDBJ whole genome shotgun (WGS) entry which is preliminary data.</text>
</comment>
<sequence>MLAHLLAYYEPESENDIALSCSNLKEMFYVYLIKYHRTNSQIIIENQHPPLNVQCQISLTVFTKNPHEGRFGLL</sequence>
<reference evidence="1 2" key="1">
    <citation type="submission" date="2019-07" db="EMBL/GenBank/DDBJ databases">
        <title>Whole genome shotgun sequence of Acinetobacter johnsonii NBRC 102197.</title>
        <authorList>
            <person name="Hosoyama A."/>
            <person name="Uohara A."/>
            <person name="Ohji S."/>
            <person name="Ichikawa N."/>
        </authorList>
    </citation>
    <scope>NUCLEOTIDE SEQUENCE [LARGE SCALE GENOMIC DNA]</scope>
    <source>
        <strain evidence="1 2">NBRC 102197</strain>
    </source>
</reference>
<dbReference type="Proteomes" id="UP000321274">
    <property type="component" value="Unassembled WGS sequence"/>
</dbReference>
<accession>A0AAV3WJ27</accession>